<evidence type="ECO:0000256" key="1">
    <source>
        <dbReference type="SAM" id="Coils"/>
    </source>
</evidence>
<dbReference type="Proteomes" id="UP000198304">
    <property type="component" value="Unassembled WGS sequence"/>
</dbReference>
<evidence type="ECO:0000313" key="3">
    <source>
        <dbReference type="Proteomes" id="UP000198304"/>
    </source>
</evidence>
<keyword evidence="3" id="KW-1185">Reference proteome</keyword>
<organism evidence="2 3">
    <name type="scientific">Anaerovirgula multivorans</name>
    <dbReference type="NCBI Taxonomy" id="312168"/>
    <lineage>
        <taxon>Bacteria</taxon>
        <taxon>Bacillati</taxon>
        <taxon>Bacillota</taxon>
        <taxon>Clostridia</taxon>
        <taxon>Peptostreptococcales</taxon>
        <taxon>Natronincolaceae</taxon>
        <taxon>Anaerovirgula</taxon>
    </lineage>
</organism>
<protein>
    <submittedName>
        <fullName evidence="2">Phage minor structural protein GP20</fullName>
    </submittedName>
</protein>
<accession>A0A239KM13</accession>
<reference evidence="2 3" key="1">
    <citation type="submission" date="2017-06" db="EMBL/GenBank/DDBJ databases">
        <authorList>
            <person name="Kim H.J."/>
            <person name="Triplett B.A."/>
        </authorList>
    </citation>
    <scope>NUCLEOTIDE SEQUENCE [LARGE SCALE GENOMIC DNA]</scope>
    <source>
        <strain evidence="2 3">SCA</strain>
    </source>
</reference>
<dbReference type="RefSeq" id="WP_089285389.1">
    <property type="nucleotide sequence ID" value="NZ_FZOJ01000049.1"/>
</dbReference>
<feature type="coiled-coil region" evidence="1">
    <location>
        <begin position="38"/>
        <end position="89"/>
    </location>
</feature>
<dbReference type="OrthoDB" id="2365850at2"/>
<dbReference type="Pfam" id="PF06810">
    <property type="entry name" value="Phage_scaffold"/>
    <property type="match status" value="1"/>
</dbReference>
<dbReference type="EMBL" id="FZOJ01000049">
    <property type="protein sequence ID" value="SNT18762.1"/>
    <property type="molecule type" value="Genomic_DNA"/>
</dbReference>
<sequence>MEQVKELLGVELYHQVKGKIGDKQILLDDENFIPKSRFNKVIQKKNAYKDQIKLLNEKLEGAQRMTQVYEELVKKLQEENEKVKEVSLVNAIHLQALKANAKNIDAVNRLIDRNSLVLLEDGTIIGLEEQLKALQESKPFLFGEDTLSYLTTIHDYVEGLIHARMIRNL</sequence>
<evidence type="ECO:0000313" key="2">
    <source>
        <dbReference type="EMBL" id="SNT18762.1"/>
    </source>
</evidence>
<dbReference type="AlphaFoldDB" id="A0A239KM13"/>
<proteinExistence type="predicted"/>
<keyword evidence="1" id="KW-0175">Coiled coil</keyword>
<dbReference type="InterPro" id="IPR009636">
    <property type="entry name" value="SCAF"/>
</dbReference>
<name>A0A239KM13_9FIRM</name>
<gene>
    <name evidence="2" type="ORF">SAMN05446037_104924</name>
</gene>